<feature type="transmembrane region" description="Helical" evidence="9">
    <location>
        <begin position="350"/>
        <end position="377"/>
    </location>
</feature>
<dbReference type="InterPro" id="IPR017452">
    <property type="entry name" value="GPCR_Rhodpsn_7TM"/>
</dbReference>
<dbReference type="PANTHER" id="PTHR24235:SF21">
    <property type="entry name" value="PROLACTIN RELEASING HORMONE RECEPTOR"/>
    <property type="match status" value="1"/>
</dbReference>
<feature type="transmembrane region" description="Helical" evidence="9">
    <location>
        <begin position="258"/>
        <end position="278"/>
    </location>
</feature>
<proteinExistence type="inferred from homology"/>
<evidence type="ECO:0000313" key="11">
    <source>
        <dbReference type="EMBL" id="KAK9400826.1"/>
    </source>
</evidence>
<dbReference type="PROSITE" id="PS00237">
    <property type="entry name" value="G_PROTEIN_RECEP_F1_1"/>
    <property type="match status" value="1"/>
</dbReference>
<dbReference type="CDD" id="cd15394">
    <property type="entry name" value="7tmA_PrRP_R"/>
    <property type="match status" value="1"/>
</dbReference>
<keyword evidence="4 8" id="KW-0297">G-protein coupled receptor</keyword>
<gene>
    <name evidence="11" type="ORF">NXF25_011540</name>
</gene>
<feature type="transmembrane region" description="Helical" evidence="9">
    <location>
        <begin position="446"/>
        <end position="468"/>
    </location>
</feature>
<feature type="transmembrane region" description="Helical" evidence="9">
    <location>
        <begin position="205"/>
        <end position="227"/>
    </location>
</feature>
<organism evidence="11 12">
    <name type="scientific">Crotalus adamanteus</name>
    <name type="common">Eastern diamondback rattlesnake</name>
    <dbReference type="NCBI Taxonomy" id="8729"/>
    <lineage>
        <taxon>Eukaryota</taxon>
        <taxon>Metazoa</taxon>
        <taxon>Chordata</taxon>
        <taxon>Craniata</taxon>
        <taxon>Vertebrata</taxon>
        <taxon>Euteleostomi</taxon>
        <taxon>Lepidosauria</taxon>
        <taxon>Squamata</taxon>
        <taxon>Bifurcata</taxon>
        <taxon>Unidentata</taxon>
        <taxon>Episquamata</taxon>
        <taxon>Toxicofera</taxon>
        <taxon>Serpentes</taxon>
        <taxon>Colubroidea</taxon>
        <taxon>Viperidae</taxon>
        <taxon>Crotalinae</taxon>
        <taxon>Crotalus</taxon>
    </lineage>
</organism>
<evidence type="ECO:0000256" key="3">
    <source>
        <dbReference type="ARBA" id="ARBA00022989"/>
    </source>
</evidence>
<comment type="similarity">
    <text evidence="8">Belongs to the G-protein coupled receptor 1 family.</text>
</comment>
<comment type="subcellular location">
    <subcellularLocation>
        <location evidence="1">Membrane</location>
        <topology evidence="1">Multi-pass membrane protein</topology>
    </subcellularLocation>
</comment>
<feature type="transmembrane region" description="Helical" evidence="9">
    <location>
        <begin position="284"/>
        <end position="308"/>
    </location>
</feature>
<feature type="transmembrane region" description="Helical" evidence="9">
    <location>
        <begin position="320"/>
        <end position="344"/>
    </location>
</feature>
<dbReference type="GO" id="GO:0042923">
    <property type="term" value="F:neuropeptide binding"/>
    <property type="evidence" value="ECO:0007669"/>
    <property type="project" value="TreeGrafter"/>
</dbReference>
<dbReference type="InterPro" id="IPR001402">
    <property type="entry name" value="Prolrel_pep_rcpt"/>
</dbReference>
<dbReference type="Proteomes" id="UP001474421">
    <property type="component" value="Unassembled WGS sequence"/>
</dbReference>
<feature type="transmembrane region" description="Helical" evidence="9">
    <location>
        <begin position="159"/>
        <end position="181"/>
    </location>
</feature>
<feature type="transmembrane region" description="Helical" evidence="9">
    <location>
        <begin position="79"/>
        <end position="103"/>
    </location>
</feature>
<protein>
    <submittedName>
        <fullName evidence="11">Prolactin-releasing peptide receptor</fullName>
    </submittedName>
</protein>
<dbReference type="GO" id="GO:0004983">
    <property type="term" value="F:neuropeptide Y receptor activity"/>
    <property type="evidence" value="ECO:0007669"/>
    <property type="project" value="InterPro"/>
</dbReference>
<feature type="transmembrane region" description="Helical" evidence="9">
    <location>
        <begin position="397"/>
        <end position="418"/>
    </location>
</feature>
<dbReference type="GO" id="GO:0005886">
    <property type="term" value="C:plasma membrane"/>
    <property type="evidence" value="ECO:0007669"/>
    <property type="project" value="TreeGrafter"/>
</dbReference>
<evidence type="ECO:0000256" key="1">
    <source>
        <dbReference type="ARBA" id="ARBA00004141"/>
    </source>
</evidence>
<dbReference type="PRINTS" id="PR00237">
    <property type="entry name" value="GPCRRHODOPSN"/>
</dbReference>
<name>A0AAW1BGD8_CROAD</name>
<feature type="transmembrane region" description="Helical" evidence="9">
    <location>
        <begin position="501"/>
        <end position="522"/>
    </location>
</feature>
<evidence type="ECO:0000256" key="4">
    <source>
        <dbReference type="ARBA" id="ARBA00023040"/>
    </source>
</evidence>
<keyword evidence="12" id="KW-1185">Reference proteome</keyword>
<dbReference type="EMBL" id="JAOTOJ010000005">
    <property type="protein sequence ID" value="KAK9400826.1"/>
    <property type="molecule type" value="Genomic_DNA"/>
</dbReference>
<dbReference type="SMART" id="SM01381">
    <property type="entry name" value="7TM_GPCR_Srsx"/>
    <property type="match status" value="1"/>
</dbReference>
<dbReference type="PROSITE" id="PS50262">
    <property type="entry name" value="G_PROTEIN_RECEP_F1_2"/>
    <property type="match status" value="2"/>
</dbReference>
<accession>A0AAW1BGD8</accession>
<keyword evidence="3 9" id="KW-1133">Transmembrane helix</keyword>
<evidence type="ECO:0000259" key="10">
    <source>
        <dbReference type="PROSITE" id="PS50262"/>
    </source>
</evidence>
<evidence type="ECO:0000313" key="12">
    <source>
        <dbReference type="Proteomes" id="UP001474421"/>
    </source>
</evidence>
<feature type="domain" description="G-protein coupled receptors family 1 profile" evidence="10">
    <location>
        <begin position="299"/>
        <end position="557"/>
    </location>
</feature>
<comment type="caution">
    <text evidence="11">The sequence shown here is derived from an EMBL/GenBank/DDBJ whole genome shotgun (WGS) entry which is preliminary data.</text>
</comment>
<dbReference type="InterPro" id="IPR000276">
    <property type="entry name" value="GPCR_Rhodpsn"/>
</dbReference>
<keyword evidence="5 9" id="KW-0472">Membrane</keyword>
<evidence type="ECO:0000256" key="6">
    <source>
        <dbReference type="ARBA" id="ARBA00023170"/>
    </source>
</evidence>
<dbReference type="PANTHER" id="PTHR24235">
    <property type="entry name" value="NEUROPEPTIDE Y RECEPTOR"/>
    <property type="match status" value="1"/>
</dbReference>
<evidence type="ECO:0000256" key="5">
    <source>
        <dbReference type="ARBA" id="ARBA00023136"/>
    </source>
</evidence>
<feature type="transmembrane region" description="Helical" evidence="9">
    <location>
        <begin position="534"/>
        <end position="560"/>
    </location>
</feature>
<sequence>MYASFEGSSTLPINTSAVALDSATNGTNIFFQGLQLVQRLKLLIILLYTGVVIIGMVGNCLLVHVILHVKKMHNVTNFLIGNLALSDVAMCTTCVPLTLAYVFEPRGWIFGSAMCYFVYFMQPVTVYVSIFTLVTIAVDRYIVIIHPLRRRVSLQLSAYMILFIWILSCCLALPAMAHTYYVELDQQGVILCEEFWGDQEHQRQTYALCLLLVTYFFPLLAILISYIKISLKLKNRVMPGSVTKNQADWDRARRKRTFCLLVIVVNNTSSLFLGLQLVQFFKPLIIPCYSLVVFIGITGNYLLIYVICKTKKMHNVTNFLVGNLAFSDMLMCATCVPLTLAYAFEPRGWIFGRFMCYFVFLMQPVTVFVSVFTLTVIAVDRYFSMVYPLQRRLTIPICVYILAAIWLLSCILAAPALLHTYHVEFPELDFSICEEFWFNRKRDRLAYAYSTLILTYILPLTVISASYLRISVKLKNRVVPGNVTQSQAECDRAKRRKTFRLLVLVVAAFGVCWLPLHIFNVIKDVEIKLIDKQYFNLIQLICHWFAMMSACTNAFLYAWLHNRFRGELKKMFAWKQKKTAPATNCIVASMAL</sequence>
<feature type="domain" description="G-protein coupled receptors family 1 profile" evidence="10">
    <location>
        <begin position="58"/>
        <end position="265"/>
    </location>
</feature>
<feature type="transmembrane region" description="Helical" evidence="9">
    <location>
        <begin position="109"/>
        <end position="138"/>
    </location>
</feature>
<dbReference type="SUPFAM" id="SSF81321">
    <property type="entry name" value="Family A G protein-coupled receptor-like"/>
    <property type="match status" value="2"/>
</dbReference>
<keyword evidence="6 8" id="KW-0675">Receptor</keyword>
<evidence type="ECO:0000256" key="8">
    <source>
        <dbReference type="RuleBase" id="RU000688"/>
    </source>
</evidence>
<evidence type="ECO:0000256" key="2">
    <source>
        <dbReference type="ARBA" id="ARBA00022692"/>
    </source>
</evidence>
<reference evidence="11 12" key="1">
    <citation type="journal article" date="2024" name="Proc. Natl. Acad. Sci. U.S.A.">
        <title>The genetic regulatory architecture and epigenomic basis for age-related changes in rattlesnake venom.</title>
        <authorList>
            <person name="Hogan M.P."/>
            <person name="Holding M.L."/>
            <person name="Nystrom G.S."/>
            <person name="Colston T.J."/>
            <person name="Bartlett D.A."/>
            <person name="Mason A.J."/>
            <person name="Ellsworth S.A."/>
            <person name="Rautsaw R.M."/>
            <person name="Lawrence K.C."/>
            <person name="Strickland J.L."/>
            <person name="He B."/>
            <person name="Fraser P."/>
            <person name="Margres M.J."/>
            <person name="Gilbert D.M."/>
            <person name="Gibbs H.L."/>
            <person name="Parkinson C.L."/>
            <person name="Rokyta D.R."/>
        </authorList>
    </citation>
    <scope>NUCLEOTIDE SEQUENCE [LARGE SCALE GENOMIC DNA]</scope>
    <source>
        <strain evidence="11">DRR0105</strain>
    </source>
</reference>
<keyword evidence="2 8" id="KW-0812">Transmembrane</keyword>
<evidence type="ECO:0000256" key="7">
    <source>
        <dbReference type="ARBA" id="ARBA00023224"/>
    </source>
</evidence>
<evidence type="ECO:0000256" key="9">
    <source>
        <dbReference type="SAM" id="Phobius"/>
    </source>
</evidence>
<keyword evidence="7 8" id="KW-0807">Transducer</keyword>
<dbReference type="Gene3D" id="1.20.1070.10">
    <property type="entry name" value="Rhodopsin 7-helix transmembrane proteins"/>
    <property type="match status" value="2"/>
</dbReference>
<dbReference type="AlphaFoldDB" id="A0AAW1BGD8"/>
<dbReference type="PRINTS" id="PR01018">
    <property type="entry name" value="PRPRECEPTOR"/>
</dbReference>
<feature type="transmembrane region" description="Helical" evidence="9">
    <location>
        <begin position="42"/>
        <end position="67"/>
    </location>
</feature>
<dbReference type="GO" id="GO:0043005">
    <property type="term" value="C:neuron projection"/>
    <property type="evidence" value="ECO:0007669"/>
    <property type="project" value="TreeGrafter"/>
</dbReference>
<dbReference type="Pfam" id="PF00001">
    <property type="entry name" value="7tm_1"/>
    <property type="match status" value="2"/>
</dbReference>